<organism evidence="3 4">
    <name type="scientific">Cirrhinus mrigala</name>
    <name type="common">Mrigala</name>
    <dbReference type="NCBI Taxonomy" id="683832"/>
    <lineage>
        <taxon>Eukaryota</taxon>
        <taxon>Metazoa</taxon>
        <taxon>Chordata</taxon>
        <taxon>Craniata</taxon>
        <taxon>Vertebrata</taxon>
        <taxon>Euteleostomi</taxon>
        <taxon>Actinopterygii</taxon>
        <taxon>Neopterygii</taxon>
        <taxon>Teleostei</taxon>
        <taxon>Ostariophysi</taxon>
        <taxon>Cypriniformes</taxon>
        <taxon>Cyprinidae</taxon>
        <taxon>Labeoninae</taxon>
        <taxon>Labeonini</taxon>
        <taxon>Cirrhinus</taxon>
    </lineage>
</organism>
<dbReference type="PANTHER" id="PTHR24106">
    <property type="entry name" value="NACHT, LRR AND CARD DOMAINS-CONTAINING"/>
    <property type="match status" value="1"/>
</dbReference>
<name>A0ABD0MQY4_CIRMR</name>
<accession>A0ABD0MQY4</accession>
<protein>
    <submittedName>
        <fullName evidence="3">Uncharacterized protein</fullName>
    </submittedName>
</protein>
<feature type="non-terminal residue" evidence="3">
    <location>
        <position position="56"/>
    </location>
</feature>
<keyword evidence="4" id="KW-1185">Reference proteome</keyword>
<evidence type="ECO:0000313" key="4">
    <source>
        <dbReference type="Proteomes" id="UP001529510"/>
    </source>
</evidence>
<dbReference type="SUPFAM" id="SSF52047">
    <property type="entry name" value="RNI-like"/>
    <property type="match status" value="1"/>
</dbReference>
<reference evidence="3 4" key="1">
    <citation type="submission" date="2024-05" db="EMBL/GenBank/DDBJ databases">
        <title>Genome sequencing and assembly of Indian major carp, Cirrhinus mrigala (Hamilton, 1822).</title>
        <authorList>
            <person name="Mohindra V."/>
            <person name="Chowdhury L.M."/>
            <person name="Lal K."/>
            <person name="Jena J.K."/>
        </authorList>
    </citation>
    <scope>NUCLEOTIDE SEQUENCE [LARGE SCALE GENOMIC DNA]</scope>
    <source>
        <strain evidence="3">CM1030</strain>
        <tissue evidence="3">Blood</tissue>
    </source>
</reference>
<dbReference type="AlphaFoldDB" id="A0ABD0MQY4"/>
<proteinExistence type="predicted"/>
<feature type="non-terminal residue" evidence="3">
    <location>
        <position position="1"/>
    </location>
</feature>
<keyword evidence="1" id="KW-0433">Leucine-rich repeat</keyword>
<sequence length="56" mass="6132">LSGCMVTEEGCDYVSSALSSNCLHMRELDLSYNHPGSGVKLLSEKLKNPNFSLDKL</sequence>
<comment type="caution">
    <text evidence="3">The sequence shown here is derived from an EMBL/GenBank/DDBJ whole genome shotgun (WGS) entry which is preliminary data.</text>
</comment>
<dbReference type="EMBL" id="JAMKFB020000189">
    <property type="protein sequence ID" value="KAL0152447.1"/>
    <property type="molecule type" value="Genomic_DNA"/>
</dbReference>
<dbReference type="Gene3D" id="3.80.10.10">
    <property type="entry name" value="Ribonuclease Inhibitor"/>
    <property type="match status" value="1"/>
</dbReference>
<dbReference type="Proteomes" id="UP001529510">
    <property type="component" value="Unassembled WGS sequence"/>
</dbReference>
<dbReference type="InterPro" id="IPR032675">
    <property type="entry name" value="LRR_dom_sf"/>
</dbReference>
<evidence type="ECO:0000313" key="3">
    <source>
        <dbReference type="EMBL" id="KAL0152447.1"/>
    </source>
</evidence>
<evidence type="ECO:0000256" key="1">
    <source>
        <dbReference type="ARBA" id="ARBA00022614"/>
    </source>
</evidence>
<dbReference type="InterPro" id="IPR051261">
    <property type="entry name" value="NLR"/>
</dbReference>
<evidence type="ECO:0000256" key="2">
    <source>
        <dbReference type="ARBA" id="ARBA00022737"/>
    </source>
</evidence>
<keyword evidence="2" id="KW-0677">Repeat</keyword>
<gene>
    <name evidence="3" type="ORF">M9458_052170</name>
</gene>